<reference evidence="3 4" key="1">
    <citation type="submission" date="2015-10" db="EMBL/GenBank/DDBJ databases">
        <authorList>
            <person name="Gilbert D.G."/>
        </authorList>
    </citation>
    <scope>NUCLEOTIDE SEQUENCE [LARGE SCALE GENOMIC DNA]</scope>
    <source>
        <strain evidence="3 4">NRRL B-16712</strain>
    </source>
</reference>
<dbReference type="InterPro" id="IPR052907">
    <property type="entry name" value="Beta-lactamase/esterase"/>
</dbReference>
<evidence type="ECO:0000259" key="2">
    <source>
        <dbReference type="Pfam" id="PF00144"/>
    </source>
</evidence>
<dbReference type="PANTHER" id="PTHR43319">
    <property type="entry name" value="BETA-LACTAMASE-RELATED"/>
    <property type="match status" value="1"/>
</dbReference>
<evidence type="ECO:0000313" key="4">
    <source>
        <dbReference type="Proteomes" id="UP000053244"/>
    </source>
</evidence>
<dbReference type="Pfam" id="PF00144">
    <property type="entry name" value="Beta-lactamase"/>
    <property type="match status" value="1"/>
</dbReference>
<dbReference type="SUPFAM" id="SSF56601">
    <property type="entry name" value="beta-lactamase/transpeptidase-like"/>
    <property type="match status" value="1"/>
</dbReference>
<gene>
    <name evidence="3" type="ORF">ADL15_23865</name>
</gene>
<dbReference type="Proteomes" id="UP000053244">
    <property type="component" value="Unassembled WGS sequence"/>
</dbReference>
<dbReference type="OrthoDB" id="3422781at2"/>
<protein>
    <recommendedName>
        <fullName evidence="2">Beta-lactamase-related domain-containing protein</fullName>
    </recommendedName>
</protein>
<sequence>MTIEHAARRVWDETPAEELGVAPAAVRTMLAMAAARGAAAQLVVLRHGEVLIDRSFGAPPDVPFLLFSAGKPLIAVLVHQLAEQGLLRLDAPLSAYWPGFEENHKQDITVRQVLQHRSGLPYVKSLYRDALLAPDWHRSVRALAAARPHHAPGRLPAYHTLSYGFLLGELIQRVTGRSLRDVLHEGIRQPLGLRDTHLNAPPRRIPMRGAPSGGPRALQWAANRRVTRDAVIPAATISSTARDLAVFYQSLLDARLLAADAVAEACAPSTSGEKDLILGNRIRWSAGFQLGGHENDPLRPRPMGRRSSRRAFGHNGSNACLGWADPSRGLVMVYLTNRLEGSPEGSPYQCELSDTLLAGVRE</sequence>
<evidence type="ECO:0000256" key="1">
    <source>
        <dbReference type="SAM" id="MobiDB-lite"/>
    </source>
</evidence>
<dbReference type="InterPro" id="IPR012338">
    <property type="entry name" value="Beta-lactam/transpept-like"/>
</dbReference>
<dbReference type="InterPro" id="IPR001466">
    <property type="entry name" value="Beta-lactam-related"/>
</dbReference>
<dbReference type="RefSeq" id="WP_067695275.1">
    <property type="nucleotide sequence ID" value="NZ_LLZH01000234.1"/>
</dbReference>
<proteinExistence type="predicted"/>
<evidence type="ECO:0000313" key="3">
    <source>
        <dbReference type="EMBL" id="KUL30982.1"/>
    </source>
</evidence>
<feature type="region of interest" description="Disordered" evidence="1">
    <location>
        <begin position="194"/>
        <end position="216"/>
    </location>
</feature>
<name>A0A117MQZ1_9ACTN</name>
<keyword evidence="4" id="KW-1185">Reference proteome</keyword>
<dbReference type="AlphaFoldDB" id="A0A117MQZ1"/>
<organism evidence="3 4">
    <name type="scientific">Actinoplanes awajinensis subsp. mycoplanecinus</name>
    <dbReference type="NCBI Taxonomy" id="135947"/>
    <lineage>
        <taxon>Bacteria</taxon>
        <taxon>Bacillati</taxon>
        <taxon>Actinomycetota</taxon>
        <taxon>Actinomycetes</taxon>
        <taxon>Micromonosporales</taxon>
        <taxon>Micromonosporaceae</taxon>
        <taxon>Actinoplanes</taxon>
    </lineage>
</organism>
<dbReference type="EMBL" id="LLZH01000234">
    <property type="protein sequence ID" value="KUL30982.1"/>
    <property type="molecule type" value="Genomic_DNA"/>
</dbReference>
<accession>A0A117MQZ1</accession>
<feature type="domain" description="Beta-lactamase-related" evidence="2">
    <location>
        <begin position="32"/>
        <end position="343"/>
    </location>
</feature>
<dbReference type="Gene3D" id="3.40.710.10">
    <property type="entry name" value="DD-peptidase/beta-lactamase superfamily"/>
    <property type="match status" value="1"/>
</dbReference>
<comment type="caution">
    <text evidence="3">The sequence shown here is derived from an EMBL/GenBank/DDBJ whole genome shotgun (WGS) entry which is preliminary data.</text>
</comment>
<dbReference type="PANTHER" id="PTHR43319:SF3">
    <property type="entry name" value="BETA-LACTAMASE-RELATED DOMAIN-CONTAINING PROTEIN"/>
    <property type="match status" value="1"/>
</dbReference>